<dbReference type="InterPro" id="IPR003789">
    <property type="entry name" value="Asn/Gln_tRNA_amidoTrase-B-like"/>
</dbReference>
<dbReference type="InterPro" id="IPR017959">
    <property type="entry name" value="Asn/Gln-tRNA_amidoTrfase_suB/E"/>
</dbReference>
<keyword evidence="3" id="KW-0436">Ligase</keyword>
<comment type="caution">
    <text evidence="11">The sequence shown here is derived from an EMBL/GenBank/DDBJ whole genome shotgun (WGS) entry which is preliminary data.</text>
</comment>
<dbReference type="PROSITE" id="PS01234">
    <property type="entry name" value="GATB"/>
    <property type="match status" value="1"/>
</dbReference>
<evidence type="ECO:0000256" key="3">
    <source>
        <dbReference type="ARBA" id="ARBA00022598"/>
    </source>
</evidence>
<feature type="domain" description="Asn/Gln amidotransferase" evidence="10">
    <location>
        <begin position="268"/>
        <end position="415"/>
    </location>
</feature>
<sequence length="420" mass="48862">LQAIRVVLSLGMEVAGEIRFDRKHYVYPDLSKNYQTSQYYSTLGKNGLMELDIQSETRKIRIREAHLEEDAARLHHSDKGSMVDFNRCGQPLLEMVTEPDFRNGEEVEIFIREYQLMLRTIKVSDADMELGQFRCDANVSVSKDDSSFGTRVEIKNINSPRFIRLAIDYEIQRQINILKSGGSLERETRRWNENAGITEPMRSKELALDYRYLSEPDLSVVRIGKDELLEIRQSIPELPRERVERFIDEYKLKKEIAKDLIQSSETADYFEECVKLFEDTDLLAHWIFSQLRVLNIEKKLSFLDSPITPKRFCRLLELLKKEHVSAGNAKKTLAIMYESMEEPDEIIRMRNMEQISDDLQIKIWIDAVIKEHPEAVEKFKDGKTKTLEFLIGQVLKKSNGKVNPGKAKELFLNSLTTEKT</sequence>
<dbReference type="Gene3D" id="1.10.10.410">
    <property type="match status" value="1"/>
</dbReference>
<dbReference type="GO" id="GO:0005524">
    <property type="term" value="F:ATP binding"/>
    <property type="evidence" value="ECO:0007669"/>
    <property type="project" value="UniProtKB-KW"/>
</dbReference>
<dbReference type="Proteomes" id="UP000179266">
    <property type="component" value="Unassembled WGS sequence"/>
</dbReference>
<evidence type="ECO:0000256" key="7">
    <source>
        <dbReference type="ARBA" id="ARBA00024799"/>
    </source>
</evidence>
<dbReference type="GO" id="GO:0006412">
    <property type="term" value="P:translation"/>
    <property type="evidence" value="ECO:0007669"/>
    <property type="project" value="UniProtKB-KW"/>
</dbReference>
<accession>A0A1F7S6F9</accession>
<keyword evidence="6" id="KW-0648">Protein biosynthesis</keyword>
<dbReference type="HAMAP" id="MF_00121">
    <property type="entry name" value="GatB"/>
    <property type="match status" value="1"/>
</dbReference>
<dbReference type="SMART" id="SM00845">
    <property type="entry name" value="GatB_Yqey"/>
    <property type="match status" value="1"/>
</dbReference>
<dbReference type="NCBIfam" id="NF004014">
    <property type="entry name" value="PRK05477.1-4"/>
    <property type="match status" value="1"/>
</dbReference>
<dbReference type="NCBIfam" id="NF004012">
    <property type="entry name" value="PRK05477.1-2"/>
    <property type="match status" value="1"/>
</dbReference>
<dbReference type="InterPro" id="IPR006075">
    <property type="entry name" value="Asn/Gln-tRNA_Trfase_suB/E_cat"/>
</dbReference>
<name>A0A1F7S6F9_9BACT</name>
<keyword evidence="5" id="KW-0067">ATP-binding</keyword>
<evidence type="ECO:0000256" key="2">
    <source>
        <dbReference type="ARBA" id="ARBA00011123"/>
    </source>
</evidence>
<dbReference type="Pfam" id="PF02637">
    <property type="entry name" value="GatB_Yqey"/>
    <property type="match status" value="1"/>
</dbReference>
<dbReference type="SUPFAM" id="SSF89095">
    <property type="entry name" value="GatB/YqeY motif"/>
    <property type="match status" value="1"/>
</dbReference>
<protein>
    <recommendedName>
        <fullName evidence="10">Asn/Gln amidotransferase domain-containing protein</fullName>
    </recommendedName>
</protein>
<dbReference type="PANTHER" id="PTHR11659">
    <property type="entry name" value="GLUTAMYL-TRNA GLN AMIDOTRANSFERASE SUBUNIT B MITOCHONDRIAL AND PROKARYOTIC PET112-RELATED"/>
    <property type="match status" value="1"/>
</dbReference>
<keyword evidence="4" id="KW-0547">Nucleotide-binding</keyword>
<evidence type="ECO:0000256" key="1">
    <source>
        <dbReference type="ARBA" id="ARBA00005306"/>
    </source>
</evidence>
<dbReference type="GO" id="GO:0050567">
    <property type="term" value="F:glutaminyl-tRNA synthase (glutamine-hydrolyzing) activity"/>
    <property type="evidence" value="ECO:0007669"/>
    <property type="project" value="TreeGrafter"/>
</dbReference>
<evidence type="ECO:0000313" key="12">
    <source>
        <dbReference type="Proteomes" id="UP000179266"/>
    </source>
</evidence>
<evidence type="ECO:0000256" key="9">
    <source>
        <dbReference type="ARBA" id="ARBA00047913"/>
    </source>
</evidence>
<dbReference type="PANTHER" id="PTHR11659:SF0">
    <property type="entry name" value="GLUTAMYL-TRNA(GLN) AMIDOTRANSFERASE SUBUNIT B, MITOCHONDRIAL"/>
    <property type="match status" value="1"/>
</dbReference>
<dbReference type="AlphaFoldDB" id="A0A1F7S6F9"/>
<comment type="catalytic activity">
    <reaction evidence="9">
        <text>L-glutamyl-tRNA(Gln) + L-glutamine + ATP + H2O = L-glutaminyl-tRNA(Gln) + L-glutamate + ADP + phosphate + H(+)</text>
        <dbReference type="Rhea" id="RHEA:17521"/>
        <dbReference type="Rhea" id="RHEA-COMP:9681"/>
        <dbReference type="Rhea" id="RHEA-COMP:9684"/>
        <dbReference type="ChEBI" id="CHEBI:15377"/>
        <dbReference type="ChEBI" id="CHEBI:15378"/>
        <dbReference type="ChEBI" id="CHEBI:29985"/>
        <dbReference type="ChEBI" id="CHEBI:30616"/>
        <dbReference type="ChEBI" id="CHEBI:43474"/>
        <dbReference type="ChEBI" id="CHEBI:58359"/>
        <dbReference type="ChEBI" id="CHEBI:78520"/>
        <dbReference type="ChEBI" id="CHEBI:78521"/>
        <dbReference type="ChEBI" id="CHEBI:456216"/>
    </reaction>
</comment>
<dbReference type="FunFam" id="1.10.10.410:FF:000001">
    <property type="entry name" value="Aspartyl/glutamyl-tRNA(Asn/Gln) amidotransferase subunit B"/>
    <property type="match status" value="1"/>
</dbReference>
<comment type="subunit">
    <text evidence="2">Heterotrimer of A, B and C subunits.</text>
</comment>
<evidence type="ECO:0000313" key="11">
    <source>
        <dbReference type="EMBL" id="OGL49372.1"/>
    </source>
</evidence>
<feature type="non-terminal residue" evidence="11">
    <location>
        <position position="1"/>
    </location>
</feature>
<organism evidence="11 12">
    <name type="scientific">Candidatus Schekmanbacteria bacterium RBG_13_48_7</name>
    <dbReference type="NCBI Taxonomy" id="1817878"/>
    <lineage>
        <taxon>Bacteria</taxon>
        <taxon>Candidatus Schekmaniibacteriota</taxon>
    </lineage>
</organism>
<evidence type="ECO:0000259" key="10">
    <source>
        <dbReference type="SMART" id="SM00845"/>
    </source>
</evidence>
<dbReference type="InterPro" id="IPR017958">
    <property type="entry name" value="Gln-tRNA_amidoTrfase_suB_CS"/>
</dbReference>
<evidence type="ECO:0000256" key="8">
    <source>
        <dbReference type="ARBA" id="ARBA00047380"/>
    </source>
</evidence>
<dbReference type="EMBL" id="MGDD01000018">
    <property type="protein sequence ID" value="OGL49372.1"/>
    <property type="molecule type" value="Genomic_DNA"/>
</dbReference>
<dbReference type="NCBIfam" id="TIGR00133">
    <property type="entry name" value="gatB"/>
    <property type="match status" value="1"/>
</dbReference>
<dbReference type="InterPro" id="IPR004413">
    <property type="entry name" value="GatB"/>
</dbReference>
<comment type="function">
    <text evidence="7">Allows the formation of correctly charged Asn-tRNA(Asn) or Gln-tRNA(Gln) through the transamidation of misacylated Asp-tRNA(Asn) or Glu-tRNA(Gln) in organisms which lack either or both of asparaginyl-tRNA or glutaminyl-tRNA synthetases. The reaction takes place in the presence of glutamine and ATP through an activated phospho-Asp-tRNA(Asn) or phospho-Glu-tRNA(Gln).</text>
</comment>
<dbReference type="InterPro" id="IPR042114">
    <property type="entry name" value="GatB_C_1"/>
</dbReference>
<comment type="similarity">
    <text evidence="1">Belongs to the GatB/GatE family. GatB subfamily.</text>
</comment>
<proteinExistence type="inferred from homology"/>
<evidence type="ECO:0000256" key="4">
    <source>
        <dbReference type="ARBA" id="ARBA00022741"/>
    </source>
</evidence>
<dbReference type="SUPFAM" id="SSF55931">
    <property type="entry name" value="Glutamine synthetase/guanido kinase"/>
    <property type="match status" value="1"/>
</dbReference>
<dbReference type="Pfam" id="PF02934">
    <property type="entry name" value="GatB_N"/>
    <property type="match status" value="1"/>
</dbReference>
<dbReference type="InterPro" id="IPR023168">
    <property type="entry name" value="GatB_Yqey_C_2"/>
</dbReference>
<dbReference type="InterPro" id="IPR018027">
    <property type="entry name" value="Asn/Gln_amidotransferase"/>
</dbReference>
<dbReference type="Gene3D" id="1.10.150.380">
    <property type="entry name" value="GatB domain, N-terminal subdomain"/>
    <property type="match status" value="1"/>
</dbReference>
<dbReference type="InterPro" id="IPR014746">
    <property type="entry name" value="Gln_synth/guanido_kin_cat_dom"/>
</dbReference>
<reference evidence="11 12" key="1">
    <citation type="journal article" date="2016" name="Nat. Commun.">
        <title>Thousands of microbial genomes shed light on interconnected biogeochemical processes in an aquifer system.</title>
        <authorList>
            <person name="Anantharaman K."/>
            <person name="Brown C.T."/>
            <person name="Hug L.A."/>
            <person name="Sharon I."/>
            <person name="Castelle C.J."/>
            <person name="Probst A.J."/>
            <person name="Thomas B.C."/>
            <person name="Singh A."/>
            <person name="Wilkins M.J."/>
            <person name="Karaoz U."/>
            <person name="Brodie E.L."/>
            <person name="Williams K.H."/>
            <person name="Hubbard S.S."/>
            <person name="Banfield J.F."/>
        </authorList>
    </citation>
    <scope>NUCLEOTIDE SEQUENCE [LARGE SCALE GENOMIC DNA]</scope>
</reference>
<comment type="catalytic activity">
    <reaction evidence="8">
        <text>L-aspartyl-tRNA(Asn) + L-glutamine + ATP + H2O = L-asparaginyl-tRNA(Asn) + L-glutamate + ADP + phosphate + 2 H(+)</text>
        <dbReference type="Rhea" id="RHEA:14513"/>
        <dbReference type="Rhea" id="RHEA-COMP:9674"/>
        <dbReference type="Rhea" id="RHEA-COMP:9677"/>
        <dbReference type="ChEBI" id="CHEBI:15377"/>
        <dbReference type="ChEBI" id="CHEBI:15378"/>
        <dbReference type="ChEBI" id="CHEBI:29985"/>
        <dbReference type="ChEBI" id="CHEBI:30616"/>
        <dbReference type="ChEBI" id="CHEBI:43474"/>
        <dbReference type="ChEBI" id="CHEBI:58359"/>
        <dbReference type="ChEBI" id="CHEBI:78515"/>
        <dbReference type="ChEBI" id="CHEBI:78516"/>
        <dbReference type="ChEBI" id="CHEBI:456216"/>
    </reaction>
</comment>
<evidence type="ECO:0000256" key="5">
    <source>
        <dbReference type="ARBA" id="ARBA00022840"/>
    </source>
</evidence>
<evidence type="ECO:0000256" key="6">
    <source>
        <dbReference type="ARBA" id="ARBA00022917"/>
    </source>
</evidence>
<dbReference type="GO" id="GO:0070681">
    <property type="term" value="P:glutaminyl-tRNAGln biosynthesis via transamidation"/>
    <property type="evidence" value="ECO:0007669"/>
    <property type="project" value="TreeGrafter"/>
</dbReference>
<gene>
    <name evidence="11" type="ORF">A2161_11335</name>
</gene>